<dbReference type="KEGG" id="ovi:T265_12132"/>
<evidence type="ECO:0000313" key="1">
    <source>
        <dbReference type="EMBL" id="KER18844.1"/>
    </source>
</evidence>
<dbReference type="AlphaFoldDB" id="A0A074ZUH0"/>
<organism evidence="1 2">
    <name type="scientific">Opisthorchis viverrini</name>
    <name type="common">Southeast Asian liver fluke</name>
    <dbReference type="NCBI Taxonomy" id="6198"/>
    <lineage>
        <taxon>Eukaryota</taxon>
        <taxon>Metazoa</taxon>
        <taxon>Spiralia</taxon>
        <taxon>Lophotrochozoa</taxon>
        <taxon>Platyhelminthes</taxon>
        <taxon>Trematoda</taxon>
        <taxon>Digenea</taxon>
        <taxon>Opisthorchiida</taxon>
        <taxon>Opisthorchiata</taxon>
        <taxon>Opisthorchiidae</taxon>
        <taxon>Opisthorchis</taxon>
    </lineage>
</organism>
<accession>A0A074ZUH0</accession>
<gene>
    <name evidence="1" type="ORF">T265_12132</name>
</gene>
<protein>
    <submittedName>
        <fullName evidence="1">Uncharacterized protein</fullName>
    </submittedName>
</protein>
<dbReference type="GeneID" id="20326300"/>
<dbReference type="RefSeq" id="XP_009177409.1">
    <property type="nucleotide sequence ID" value="XM_009179145.1"/>
</dbReference>
<dbReference type="Proteomes" id="UP000054324">
    <property type="component" value="Unassembled WGS sequence"/>
</dbReference>
<dbReference type="EMBL" id="KL597749">
    <property type="protein sequence ID" value="KER18844.1"/>
    <property type="molecule type" value="Genomic_DNA"/>
</dbReference>
<name>A0A074ZUH0_OPIVI</name>
<evidence type="ECO:0000313" key="2">
    <source>
        <dbReference type="Proteomes" id="UP000054324"/>
    </source>
</evidence>
<sequence length="72" mass="7961">MIAPEKMVDCSRKNDLNLNTGFHYGVNLCPKATMISKRSTVKLLLVGLRLEYCAVNPAMDPFRSCDLVSIAS</sequence>
<proteinExistence type="predicted"/>
<reference evidence="1 2" key="1">
    <citation type="submission" date="2013-11" db="EMBL/GenBank/DDBJ databases">
        <title>Opisthorchis viverrini - life in the bile duct.</title>
        <authorList>
            <person name="Young N.D."/>
            <person name="Nagarajan N."/>
            <person name="Lin S.J."/>
            <person name="Korhonen P.K."/>
            <person name="Jex A.R."/>
            <person name="Hall R.S."/>
            <person name="Safavi-Hemami H."/>
            <person name="Kaewkong W."/>
            <person name="Bertrand D."/>
            <person name="Gao S."/>
            <person name="Seet Q."/>
            <person name="Wongkham S."/>
            <person name="Teh B.T."/>
            <person name="Wongkham C."/>
            <person name="Intapan P.M."/>
            <person name="Maleewong W."/>
            <person name="Yang X."/>
            <person name="Hu M."/>
            <person name="Wang Z."/>
            <person name="Hofmann A."/>
            <person name="Sternberg P.W."/>
            <person name="Tan P."/>
            <person name="Wang J."/>
            <person name="Gasser R.B."/>
        </authorList>
    </citation>
    <scope>NUCLEOTIDE SEQUENCE [LARGE SCALE GENOMIC DNA]</scope>
</reference>
<keyword evidence="2" id="KW-1185">Reference proteome</keyword>
<dbReference type="CTD" id="20326300"/>